<protein>
    <submittedName>
        <fullName evidence="3">Gliding motility-associated C-terminal domain-containing protein</fullName>
    </submittedName>
</protein>
<evidence type="ECO:0000259" key="2">
    <source>
        <dbReference type="Pfam" id="PF19408"/>
    </source>
</evidence>
<comment type="caution">
    <text evidence="3">The sequence shown here is derived from an EMBL/GenBank/DDBJ whole genome shotgun (WGS) entry which is preliminary data.</text>
</comment>
<organism evidence="3 4">
    <name type="scientific">Pontibacter toksunensis</name>
    <dbReference type="NCBI Taxonomy" id="1332631"/>
    <lineage>
        <taxon>Bacteria</taxon>
        <taxon>Pseudomonadati</taxon>
        <taxon>Bacteroidota</taxon>
        <taxon>Cytophagia</taxon>
        <taxon>Cytophagales</taxon>
        <taxon>Hymenobacteraceae</taxon>
        <taxon>Pontibacter</taxon>
    </lineage>
</organism>
<feature type="domain" description="PKD-like" evidence="2">
    <location>
        <begin position="238"/>
        <end position="313"/>
    </location>
</feature>
<evidence type="ECO:0000313" key="4">
    <source>
        <dbReference type="Proteomes" id="UP001597641"/>
    </source>
</evidence>
<sequence>AVTLKGTYDQSTSKWAVGALANNESAVLTLVFTITKPGTLVNGVTVVADNTDPVPGDNSSEAPIDVPCAAFNVAVTGNATVCAGEEKTYTTPVNPTASAYNWSLPAGWEILSGKGTNSITVRVGATTGDVAVTVVNLCGNSKSASLAVTVNDKLAAPAITGTAGACIGERLTYTIPAVTGATGYTWTVPATWRLVSGQNTTSITVEVGAEAGQVTLGVVNGCGTGTAATLNVAPVLAPTETNSIEGNAAVCEYGETVTYKMATIEEGVTYTWSVPADWTIVAGQGTGTITVNSTATAGSISVVATNVCGTAERVSKDIQVTVPLVAVGAISDNSSVCDGLTYSIMALQGASSYLWTVPEGFTITSGQGTIAIKIKADKPTASGEVTVAALNGINSACVGVVTSAVIDASLADGQLNFPKAFSPNGDGKNDTWTIGNLEKFTENEVVIFNRWGSEVYKVRNYQNDWSASKLEQGTYFYKVRVTVCDGVVKEFTGYTTLFR</sequence>
<dbReference type="InterPro" id="IPR026341">
    <property type="entry name" value="T9SS_type_B"/>
</dbReference>
<evidence type="ECO:0000259" key="1">
    <source>
        <dbReference type="Pfam" id="PF01345"/>
    </source>
</evidence>
<proteinExistence type="predicted"/>
<feature type="domain" description="PKD-like" evidence="2">
    <location>
        <begin position="325"/>
        <end position="392"/>
    </location>
</feature>
<feature type="domain" description="PKD-like" evidence="2">
    <location>
        <begin position="156"/>
        <end position="232"/>
    </location>
</feature>
<feature type="domain" description="PKD-like" evidence="2">
    <location>
        <begin position="72"/>
        <end position="148"/>
    </location>
</feature>
<accession>A0ABW6C2T2</accession>
<gene>
    <name evidence="3" type="ORF">ACFS7Z_25520</name>
</gene>
<reference evidence="4" key="1">
    <citation type="journal article" date="2019" name="Int. J. Syst. Evol. Microbiol.">
        <title>The Global Catalogue of Microorganisms (GCM) 10K type strain sequencing project: providing services to taxonomists for standard genome sequencing and annotation.</title>
        <authorList>
            <consortium name="The Broad Institute Genomics Platform"/>
            <consortium name="The Broad Institute Genome Sequencing Center for Infectious Disease"/>
            <person name="Wu L."/>
            <person name="Ma J."/>
        </authorList>
    </citation>
    <scope>NUCLEOTIDE SEQUENCE [LARGE SCALE GENOMIC DNA]</scope>
    <source>
        <strain evidence="4">KCTC 23984</strain>
    </source>
</reference>
<dbReference type="InterPro" id="IPR001434">
    <property type="entry name" value="OmcB-like_DUF11"/>
</dbReference>
<dbReference type="Proteomes" id="UP001597641">
    <property type="component" value="Unassembled WGS sequence"/>
</dbReference>
<dbReference type="InterPro" id="IPR045829">
    <property type="entry name" value="PKD_6"/>
</dbReference>
<dbReference type="RefSeq" id="WP_377491719.1">
    <property type="nucleotide sequence ID" value="NZ_JBHUOX010000040.1"/>
</dbReference>
<dbReference type="Pfam" id="PF13585">
    <property type="entry name" value="CHU_C"/>
    <property type="match status" value="1"/>
</dbReference>
<evidence type="ECO:0000313" key="3">
    <source>
        <dbReference type="EMBL" id="MFD3003741.1"/>
    </source>
</evidence>
<keyword evidence="4" id="KW-1185">Reference proteome</keyword>
<dbReference type="Pfam" id="PF01345">
    <property type="entry name" value="DUF11"/>
    <property type="match status" value="1"/>
</dbReference>
<feature type="non-terminal residue" evidence="3">
    <location>
        <position position="1"/>
    </location>
</feature>
<dbReference type="Pfam" id="PF19408">
    <property type="entry name" value="PKD_6"/>
    <property type="match status" value="4"/>
</dbReference>
<name>A0ABW6C2T2_9BACT</name>
<feature type="domain" description="DUF11" evidence="1">
    <location>
        <begin position="5"/>
        <end position="62"/>
    </location>
</feature>
<dbReference type="NCBIfam" id="TIGR04131">
    <property type="entry name" value="Bac_Flav_CTERM"/>
    <property type="match status" value="1"/>
</dbReference>
<dbReference type="EMBL" id="JBHUOX010000040">
    <property type="protein sequence ID" value="MFD3003741.1"/>
    <property type="molecule type" value="Genomic_DNA"/>
</dbReference>